<organism evidence="1 2">
    <name type="scientific">Dryococelus australis</name>
    <dbReference type="NCBI Taxonomy" id="614101"/>
    <lineage>
        <taxon>Eukaryota</taxon>
        <taxon>Metazoa</taxon>
        <taxon>Ecdysozoa</taxon>
        <taxon>Arthropoda</taxon>
        <taxon>Hexapoda</taxon>
        <taxon>Insecta</taxon>
        <taxon>Pterygota</taxon>
        <taxon>Neoptera</taxon>
        <taxon>Polyneoptera</taxon>
        <taxon>Phasmatodea</taxon>
        <taxon>Verophasmatodea</taxon>
        <taxon>Anareolatae</taxon>
        <taxon>Phasmatidae</taxon>
        <taxon>Eurycanthinae</taxon>
        <taxon>Dryococelus</taxon>
    </lineage>
</organism>
<sequence>MMRPIQHIYPLEVSASQEPPLVAETRVGDTVRGDHLQEEGKPNIPCGVKMRSGHTVRLPMKFKTETRCRVQLLHVFYNDFDL</sequence>
<accession>A0ABQ9HW91</accession>
<comment type="caution">
    <text evidence="1">The sequence shown here is derived from an EMBL/GenBank/DDBJ whole genome shotgun (WGS) entry which is preliminary data.</text>
</comment>
<keyword evidence="2" id="KW-1185">Reference proteome</keyword>
<proteinExistence type="predicted"/>
<evidence type="ECO:0000313" key="2">
    <source>
        <dbReference type="Proteomes" id="UP001159363"/>
    </source>
</evidence>
<dbReference type="Proteomes" id="UP001159363">
    <property type="component" value="Chromosome 3"/>
</dbReference>
<protein>
    <submittedName>
        <fullName evidence="1">Uncharacterized protein</fullName>
    </submittedName>
</protein>
<evidence type="ECO:0000313" key="1">
    <source>
        <dbReference type="EMBL" id="KAJ8888645.1"/>
    </source>
</evidence>
<gene>
    <name evidence="1" type="ORF">PR048_008137</name>
</gene>
<reference evidence="1 2" key="1">
    <citation type="submission" date="2023-02" db="EMBL/GenBank/DDBJ databases">
        <title>LHISI_Scaffold_Assembly.</title>
        <authorList>
            <person name="Stuart O.P."/>
            <person name="Cleave R."/>
            <person name="Magrath M.J.L."/>
            <person name="Mikheyev A.S."/>
        </authorList>
    </citation>
    <scope>NUCLEOTIDE SEQUENCE [LARGE SCALE GENOMIC DNA]</scope>
    <source>
        <strain evidence="1">Daus_M_001</strain>
        <tissue evidence="1">Leg muscle</tissue>
    </source>
</reference>
<name>A0ABQ9HW91_9NEOP</name>
<dbReference type="EMBL" id="JARBHB010000003">
    <property type="protein sequence ID" value="KAJ8888645.1"/>
    <property type="molecule type" value="Genomic_DNA"/>
</dbReference>